<dbReference type="Proteomes" id="UP000034508">
    <property type="component" value="Unassembled WGS sequence"/>
</dbReference>
<evidence type="ECO:0008006" key="3">
    <source>
        <dbReference type="Google" id="ProtNLM"/>
    </source>
</evidence>
<comment type="caution">
    <text evidence="1">The sequence shown here is derived from an EMBL/GenBank/DDBJ whole genome shotgun (WGS) entry which is preliminary data.</text>
</comment>
<protein>
    <recommendedName>
        <fullName evidence="3">tRNA-guanine(15) transglycosylase-like domain-containing protein</fullName>
    </recommendedName>
</protein>
<gene>
    <name evidence="1" type="ORF">US31_C0015G0016</name>
</gene>
<proteinExistence type="predicted"/>
<dbReference type="AlphaFoldDB" id="A0A0G0FVI4"/>
<sequence length="254" mass="29657">MPQIRIAPMVPFSMMKHISKFSDISLYLFHEIENTAYKRIYLSNENYKIIDNGTFELGKLPRDEDYVNISVNLHPNEIVAPDLLGDFLETKRRTSEFLSKYYDIINRDGIKLQAVVQAENLSDAINHYISISKDSRIFCIGLPFKMELKDEEKRVNREQFIEILIDRGIVSSKPHHLLGLNSIHELIRLSKHKFIRSCDSSIFYRDARDGINYKKGIPNIKSGSRIDLQCKEGKKCLERLKHNLDIVKKEMLRE</sequence>
<organism evidence="1 2">
    <name type="scientific">Berkelbacteria bacterium GW2011_GWA1_36_9</name>
    <dbReference type="NCBI Taxonomy" id="1618331"/>
    <lineage>
        <taxon>Bacteria</taxon>
        <taxon>Candidatus Berkelbacteria</taxon>
    </lineage>
</organism>
<name>A0A0G0FVI4_9BACT</name>
<reference evidence="1 2" key="1">
    <citation type="journal article" date="2015" name="Nature">
        <title>rRNA introns, odd ribosomes, and small enigmatic genomes across a large radiation of phyla.</title>
        <authorList>
            <person name="Brown C.T."/>
            <person name="Hug L.A."/>
            <person name="Thomas B.C."/>
            <person name="Sharon I."/>
            <person name="Castelle C.J."/>
            <person name="Singh A."/>
            <person name="Wilkins M.J."/>
            <person name="Williams K.H."/>
            <person name="Banfield J.F."/>
        </authorList>
    </citation>
    <scope>NUCLEOTIDE SEQUENCE [LARGE SCALE GENOMIC DNA]</scope>
</reference>
<accession>A0A0G0FVI4</accession>
<dbReference type="EMBL" id="LBSM01000015">
    <property type="protein sequence ID" value="KKQ17850.1"/>
    <property type="molecule type" value="Genomic_DNA"/>
</dbReference>
<evidence type="ECO:0000313" key="2">
    <source>
        <dbReference type="Proteomes" id="UP000034508"/>
    </source>
</evidence>
<evidence type="ECO:0000313" key="1">
    <source>
        <dbReference type="EMBL" id="KKQ17850.1"/>
    </source>
</evidence>